<sequence>MSDLSNATWRKSSYSADAGQCVEVAITSTAVGIRDSKNPHAAHLTTAPAQWAAFLTTLKAGRYDR</sequence>
<protein>
    <submittedName>
        <fullName evidence="2">DUF397 domain-containing protein</fullName>
    </submittedName>
</protein>
<dbReference type="InterPro" id="IPR007278">
    <property type="entry name" value="DUF397"/>
</dbReference>
<organism evidence="2 3">
    <name type="scientific">Saccharopolyspora ipomoeae</name>
    <dbReference type="NCBI Taxonomy" id="3042027"/>
    <lineage>
        <taxon>Bacteria</taxon>
        <taxon>Bacillati</taxon>
        <taxon>Actinomycetota</taxon>
        <taxon>Actinomycetes</taxon>
        <taxon>Pseudonocardiales</taxon>
        <taxon>Pseudonocardiaceae</taxon>
        <taxon>Saccharopolyspora</taxon>
    </lineage>
</organism>
<proteinExistence type="predicted"/>
<accession>A0ABT6PVP6</accession>
<evidence type="ECO:0000313" key="3">
    <source>
        <dbReference type="Proteomes" id="UP001237595"/>
    </source>
</evidence>
<evidence type="ECO:0000313" key="2">
    <source>
        <dbReference type="EMBL" id="MDI2031481.1"/>
    </source>
</evidence>
<feature type="domain" description="DUF397" evidence="1">
    <location>
        <begin position="7"/>
        <end position="59"/>
    </location>
</feature>
<comment type="caution">
    <text evidence="2">The sequence shown here is derived from an EMBL/GenBank/DDBJ whole genome shotgun (WGS) entry which is preliminary data.</text>
</comment>
<reference evidence="2 3" key="1">
    <citation type="submission" date="2023-04" db="EMBL/GenBank/DDBJ databases">
        <title>Draft genome sequence of Saccharopolyspora sp. TS4A08 isolated from sweet potato rhizospheric soil.</title>
        <authorList>
            <person name="Suksaard P."/>
            <person name="Duangmal K."/>
        </authorList>
    </citation>
    <scope>NUCLEOTIDE SEQUENCE [LARGE SCALE GENOMIC DNA]</scope>
    <source>
        <strain evidence="2 3">TS4A08</strain>
    </source>
</reference>
<dbReference type="RefSeq" id="WP_281457753.1">
    <property type="nucleotide sequence ID" value="NZ_JASAOF010000018.1"/>
</dbReference>
<evidence type="ECO:0000259" key="1">
    <source>
        <dbReference type="Pfam" id="PF04149"/>
    </source>
</evidence>
<name>A0ABT6PVP6_9PSEU</name>
<gene>
    <name evidence="2" type="ORF">QFW96_22830</name>
</gene>
<dbReference type="Proteomes" id="UP001237595">
    <property type="component" value="Unassembled WGS sequence"/>
</dbReference>
<dbReference type="EMBL" id="JASAOF010000018">
    <property type="protein sequence ID" value="MDI2031481.1"/>
    <property type="molecule type" value="Genomic_DNA"/>
</dbReference>
<dbReference type="Pfam" id="PF04149">
    <property type="entry name" value="DUF397"/>
    <property type="match status" value="1"/>
</dbReference>
<keyword evidence="3" id="KW-1185">Reference proteome</keyword>